<evidence type="ECO:0000256" key="6">
    <source>
        <dbReference type="RuleBase" id="RU280813"/>
    </source>
</evidence>
<comment type="subcellular location">
    <subcellularLocation>
        <location evidence="1">Membrane</location>
        <topology evidence="1">Multi-pass membrane protein</topology>
    </subcellularLocation>
</comment>
<dbReference type="GO" id="GO:0007606">
    <property type="term" value="P:sensory perception of chemical stimulus"/>
    <property type="evidence" value="ECO:0007669"/>
    <property type="project" value="UniProtKB-UniRule"/>
</dbReference>
<dbReference type="RefSeq" id="XP_002647655.1">
    <property type="nucleotide sequence ID" value="XM_002647609.1"/>
</dbReference>
<feature type="non-terminal residue" evidence="7">
    <location>
        <position position="1"/>
    </location>
</feature>
<sequence length="324" mass="37005">MGDPQAIIELLRENVSCNSGESNQIQYFKYGIQLIYVLPLGLLYLSFMITIMKRKKDRELFDDSFFTLLLADGTITLYFLMVDTSFFRLTSYVRPVCEFLIPYLKDPSYILTPFYTSYMYAQLAKMLSTLAMSVNRYTSVNHPVHHKVFWMQYCSKVIVAIFVIPCFCVWPVAIGTTSFLPFNGNGVINYEHVIPWARTTYGRLLISIPTLFFTIYSSIVTSAKLKKLGGHMKQVEFSMNVATVFTACGFVLVVALQVSYLLLDAETLLDKMWLTKVILAATQISNDFYMLSGPVVLLILDKRMRFSICCSNRKKGSRRATKVS</sequence>
<evidence type="ECO:0000313" key="7">
    <source>
        <dbReference type="EMBL" id="CAP27019.1"/>
    </source>
</evidence>
<dbReference type="Gene3D" id="1.20.1070.10">
    <property type="entry name" value="Rhodopsin 7-helix transmembrane proteins"/>
    <property type="match status" value="1"/>
</dbReference>
<feature type="transmembrane region" description="Helical" evidence="6">
    <location>
        <begin position="200"/>
        <end position="220"/>
    </location>
</feature>
<evidence type="ECO:0000313" key="8">
    <source>
        <dbReference type="Proteomes" id="UP000008549"/>
    </source>
</evidence>
<dbReference type="PANTHER" id="PTHR31627">
    <property type="entry name" value="SERPENTINE RECEPTOR CLASS GAMMA-RELATED"/>
    <property type="match status" value="1"/>
</dbReference>
<feature type="transmembrane region" description="Helical" evidence="6">
    <location>
        <begin position="278"/>
        <end position="300"/>
    </location>
</feature>
<feature type="transmembrane region" description="Helical" evidence="6">
    <location>
        <begin position="241"/>
        <end position="263"/>
    </location>
</feature>
<evidence type="ECO:0000256" key="1">
    <source>
        <dbReference type="ARBA" id="ARBA00004141"/>
    </source>
</evidence>
<feature type="non-terminal residue" evidence="7">
    <location>
        <position position="324"/>
    </location>
</feature>
<dbReference type="OMA" id="ISNDFYM"/>
<reference evidence="7 8" key="1">
    <citation type="journal article" date="2003" name="PLoS Biol.">
        <title>The genome sequence of Caenorhabditis briggsae: a platform for comparative genomics.</title>
        <authorList>
            <person name="Stein L.D."/>
            <person name="Bao Z."/>
            <person name="Blasiar D."/>
            <person name="Blumenthal T."/>
            <person name="Brent M.R."/>
            <person name="Chen N."/>
            <person name="Chinwalla A."/>
            <person name="Clarke L."/>
            <person name="Clee C."/>
            <person name="Coghlan A."/>
            <person name="Coulson A."/>
            <person name="D'Eustachio P."/>
            <person name="Fitch D.H."/>
            <person name="Fulton L.A."/>
            <person name="Fulton R.E."/>
            <person name="Griffiths-Jones S."/>
            <person name="Harris T.W."/>
            <person name="Hillier L.W."/>
            <person name="Kamath R."/>
            <person name="Kuwabara P.E."/>
            <person name="Mardis E.R."/>
            <person name="Marra M.A."/>
            <person name="Miner T.L."/>
            <person name="Minx P."/>
            <person name="Mullikin J.C."/>
            <person name="Plumb R.W."/>
            <person name="Rogers J."/>
            <person name="Schein J.E."/>
            <person name="Sohrmann M."/>
            <person name="Spieth J."/>
            <person name="Stajich J.E."/>
            <person name="Wei C."/>
            <person name="Willey D."/>
            <person name="Wilson R.K."/>
            <person name="Durbin R."/>
            <person name="Waterston R.H."/>
        </authorList>
    </citation>
    <scope>NUCLEOTIDE SEQUENCE [LARGE SCALE GENOMIC DNA]</scope>
    <source>
        <strain evidence="7 8">AF16</strain>
    </source>
</reference>
<feature type="transmembrane region" description="Helical" evidence="6">
    <location>
        <begin position="157"/>
        <end position="180"/>
    </location>
</feature>
<evidence type="ECO:0000313" key="9">
    <source>
        <dbReference type="WormBase" id="CBG06762"/>
    </source>
</evidence>
<dbReference type="GeneID" id="8589653"/>
<evidence type="ECO:0000256" key="3">
    <source>
        <dbReference type="ARBA" id="ARBA00022692"/>
    </source>
</evidence>
<dbReference type="InParanoid" id="A8X309"/>
<feature type="transmembrane region" description="Helical" evidence="6">
    <location>
        <begin position="64"/>
        <end position="82"/>
    </location>
</feature>
<dbReference type="AlphaFoldDB" id="A8X309"/>
<dbReference type="KEGG" id="cbr:CBG_06762"/>
<keyword evidence="3 6" id="KW-0812">Transmembrane</keyword>
<keyword evidence="4 6" id="KW-1133">Transmembrane helix</keyword>
<evidence type="ECO:0000256" key="5">
    <source>
        <dbReference type="ARBA" id="ARBA00023136"/>
    </source>
</evidence>
<keyword evidence="5 6" id="KW-0472">Membrane</keyword>
<dbReference type="InterPro" id="IPR051119">
    <property type="entry name" value="Nematode_SR-like"/>
</dbReference>
<dbReference type="SUPFAM" id="SSF81321">
    <property type="entry name" value="Family A G protein-coupled receptor-like"/>
    <property type="match status" value="1"/>
</dbReference>
<gene>
    <name evidence="9" type="primary">srg-29</name>
    <name evidence="7" type="synonym">Cbr-srg-29</name>
    <name evidence="9" type="ORF">CBG06762</name>
    <name evidence="7" type="ORF">CBG_06762</name>
</gene>
<dbReference type="InterPro" id="IPR000609">
    <property type="entry name" value="7TM_GPCR_serpentine_rcpt_Srg"/>
</dbReference>
<accession>A8X309</accession>
<feature type="transmembrane region" description="Helical" evidence="6">
    <location>
        <begin position="30"/>
        <end position="52"/>
    </location>
</feature>
<dbReference type="CTD" id="8589653"/>
<dbReference type="Pfam" id="PF02118">
    <property type="entry name" value="Srg"/>
    <property type="match status" value="1"/>
</dbReference>
<reference evidence="7 8" key="2">
    <citation type="journal article" date="2011" name="PLoS Genet.">
        <title>Caenorhabditis briggsae recombinant inbred line genotypes reveal inter-strain incompatibility and the evolution of recombination.</title>
        <authorList>
            <person name="Ross J.A."/>
            <person name="Koboldt D.C."/>
            <person name="Staisch J.E."/>
            <person name="Chamberlin H.M."/>
            <person name="Gupta B.P."/>
            <person name="Miller R.D."/>
            <person name="Baird S.E."/>
            <person name="Haag E.S."/>
        </authorList>
    </citation>
    <scope>NUCLEOTIDE SEQUENCE [LARGE SCALE GENOMIC DNA]</scope>
    <source>
        <strain evidence="7 8">AF16</strain>
    </source>
</reference>
<dbReference type="HOGENOM" id="CLU_061253_0_0_1"/>
<dbReference type="PRINTS" id="PR00698">
    <property type="entry name" value="TMPROTEINSRG"/>
</dbReference>
<organism evidence="7 8">
    <name type="scientific">Caenorhabditis briggsae</name>
    <dbReference type="NCBI Taxonomy" id="6238"/>
    <lineage>
        <taxon>Eukaryota</taxon>
        <taxon>Metazoa</taxon>
        <taxon>Ecdysozoa</taxon>
        <taxon>Nematoda</taxon>
        <taxon>Chromadorea</taxon>
        <taxon>Rhabditida</taxon>
        <taxon>Rhabditina</taxon>
        <taxon>Rhabditomorpha</taxon>
        <taxon>Rhabditoidea</taxon>
        <taxon>Rhabditidae</taxon>
        <taxon>Peloderinae</taxon>
        <taxon>Caenorhabditis</taxon>
    </lineage>
</organism>
<proteinExistence type="inferred from homology"/>
<dbReference type="PANTHER" id="PTHR31627:SF36">
    <property type="entry name" value="SERPENTINE RECEPTOR CLASS GAMMA"/>
    <property type="match status" value="1"/>
</dbReference>
<evidence type="ECO:0000256" key="4">
    <source>
        <dbReference type="ARBA" id="ARBA00022989"/>
    </source>
</evidence>
<protein>
    <recommendedName>
        <fullName evidence="6">Serpentine receptor class gamma</fullName>
    </recommendedName>
</protein>
<dbReference type="EMBL" id="HE601320">
    <property type="protein sequence ID" value="CAP27019.1"/>
    <property type="molecule type" value="Genomic_DNA"/>
</dbReference>
<keyword evidence="8" id="KW-1185">Reference proteome</keyword>
<dbReference type="eggNOG" id="ENOG502TGQI">
    <property type="taxonomic scope" value="Eukaryota"/>
</dbReference>
<name>A8X309_CAEBR</name>
<dbReference type="Proteomes" id="UP000008549">
    <property type="component" value="Unassembled WGS sequence"/>
</dbReference>
<feature type="transmembrane region" description="Helical" evidence="6">
    <location>
        <begin position="118"/>
        <end position="137"/>
    </location>
</feature>
<comment type="similarity">
    <text evidence="2 6">Belongs to the nematode receptor-like protein srg family.</text>
</comment>
<dbReference type="WormBase" id="CBG06762">
    <property type="protein sequence ID" value="CBP49152"/>
    <property type="gene ID" value="WBGene00028986"/>
    <property type="gene designation" value="Cbr-srg-29"/>
</dbReference>
<dbReference type="GO" id="GO:0004888">
    <property type="term" value="F:transmembrane signaling receptor activity"/>
    <property type="evidence" value="ECO:0007669"/>
    <property type="project" value="InterPro"/>
</dbReference>
<evidence type="ECO:0000256" key="2">
    <source>
        <dbReference type="ARBA" id="ARBA00005692"/>
    </source>
</evidence>
<dbReference type="GO" id="GO:0016020">
    <property type="term" value="C:membrane"/>
    <property type="evidence" value="ECO:0007669"/>
    <property type="project" value="UniProtKB-SubCell"/>
</dbReference>